<keyword evidence="2 7" id="KW-1003">Cell membrane</keyword>
<dbReference type="SUPFAM" id="SSF50331">
    <property type="entry name" value="MOP-like"/>
    <property type="match status" value="1"/>
</dbReference>
<dbReference type="GO" id="GO:0005524">
    <property type="term" value="F:ATP binding"/>
    <property type="evidence" value="ECO:0007669"/>
    <property type="project" value="UniProtKB-KW"/>
</dbReference>
<dbReference type="InterPro" id="IPR017879">
    <property type="entry name" value="PotA_ATP-bd"/>
</dbReference>
<dbReference type="InterPro" id="IPR013611">
    <property type="entry name" value="Transp-assoc_OB_typ2"/>
</dbReference>
<dbReference type="InterPro" id="IPR017871">
    <property type="entry name" value="ABC_transporter-like_CS"/>
</dbReference>
<dbReference type="EMBL" id="JACRSN010000013">
    <property type="protein sequence ID" value="MBC8534167.1"/>
    <property type="molecule type" value="Genomic_DNA"/>
</dbReference>
<dbReference type="Pfam" id="PF00005">
    <property type="entry name" value="ABC_tran"/>
    <property type="match status" value="1"/>
</dbReference>
<evidence type="ECO:0000256" key="1">
    <source>
        <dbReference type="ARBA" id="ARBA00022448"/>
    </source>
</evidence>
<keyword evidence="1 7" id="KW-0813">Transport</keyword>
<keyword evidence="3 7" id="KW-0547">Nucleotide-binding</keyword>
<accession>A0A926HNF7</accession>
<dbReference type="RefSeq" id="WP_346726131.1">
    <property type="nucleotide sequence ID" value="NZ_JACRSN010000013.1"/>
</dbReference>
<comment type="similarity">
    <text evidence="7">Belongs to the ABC transporter superfamily. Spermidine/putrescine importer (TC 3.A.1.11.1) family.</text>
</comment>
<dbReference type="SUPFAM" id="SSF52540">
    <property type="entry name" value="P-loop containing nucleoside triphosphate hydrolases"/>
    <property type="match status" value="1"/>
</dbReference>
<dbReference type="PROSITE" id="PS50893">
    <property type="entry name" value="ABC_TRANSPORTER_2"/>
    <property type="match status" value="1"/>
</dbReference>
<evidence type="ECO:0000256" key="3">
    <source>
        <dbReference type="ARBA" id="ARBA00022741"/>
    </source>
</evidence>
<evidence type="ECO:0000313" key="10">
    <source>
        <dbReference type="Proteomes" id="UP000651482"/>
    </source>
</evidence>
<dbReference type="PANTHER" id="PTHR42781">
    <property type="entry name" value="SPERMIDINE/PUTRESCINE IMPORT ATP-BINDING PROTEIN POTA"/>
    <property type="match status" value="1"/>
</dbReference>
<dbReference type="InterPro" id="IPR050093">
    <property type="entry name" value="ABC_SmlMolc_Importer"/>
</dbReference>
<dbReference type="InterPro" id="IPR012340">
    <property type="entry name" value="NA-bd_OB-fold"/>
</dbReference>
<proteinExistence type="inferred from homology"/>
<evidence type="ECO:0000256" key="5">
    <source>
        <dbReference type="ARBA" id="ARBA00022967"/>
    </source>
</evidence>
<dbReference type="Gene3D" id="2.40.50.140">
    <property type="entry name" value="Nucleic acid-binding proteins"/>
    <property type="match status" value="1"/>
</dbReference>
<sequence>MKGNVIISLKNITVAFDGEPVLKDFNLNIRDGEFVTLLGPSGCGKTTTLRIIGGFVTPDSGEVYFNDQKITDLPPYKREVNTIFQRYALFPHLNVYENVAFGMRIQKKKEKEIDETVRHMLDLVDLNGFARRSVNRLSGGQQQRVAIARALANDPKVLLLDEPLGALDLKLRKDMQTELKKIQQQTGITFLFVTHDQQEALSMSDTVVVMDKGVIQQIGTPEDIYNEPRNAFVADFIGESNILDAVMLEDYLVEFAGCRFACLDKGFGKREPVDVVIRPEDIKVTRPEESPLRGTVTSVNFQGVHYEIIVDVRGFKWMIQSIYGQEVGQEIGISLTPDDIHVMKKSEYSGTFGDYSTFSDEMEEDLQMAPPEEEEAEE</sequence>
<dbReference type="GO" id="GO:0015594">
    <property type="term" value="F:ABC-type putrescine transporter activity"/>
    <property type="evidence" value="ECO:0007669"/>
    <property type="project" value="InterPro"/>
</dbReference>
<dbReference type="InterPro" id="IPR027417">
    <property type="entry name" value="P-loop_NTPase"/>
</dbReference>
<evidence type="ECO:0000256" key="2">
    <source>
        <dbReference type="ARBA" id="ARBA00022475"/>
    </source>
</evidence>
<feature type="domain" description="ABC transporter" evidence="8">
    <location>
        <begin position="7"/>
        <end position="237"/>
    </location>
</feature>
<protein>
    <recommendedName>
        <fullName evidence="7">Spermidine/putrescine import ATP-binding protein PotA</fullName>
        <ecNumber evidence="7">7.6.2.11</ecNumber>
    </recommendedName>
</protein>
<dbReference type="InterPro" id="IPR003593">
    <property type="entry name" value="AAA+_ATPase"/>
</dbReference>
<reference evidence="9" key="1">
    <citation type="submission" date="2020-08" db="EMBL/GenBank/DDBJ databases">
        <title>Genome public.</title>
        <authorList>
            <person name="Liu C."/>
            <person name="Sun Q."/>
        </authorList>
    </citation>
    <scope>NUCLEOTIDE SEQUENCE</scope>
    <source>
        <strain evidence="9">NSJ-40</strain>
    </source>
</reference>
<dbReference type="PANTHER" id="PTHR42781:SF4">
    <property type="entry name" value="SPERMIDINE_PUTRESCINE IMPORT ATP-BINDING PROTEIN POTA"/>
    <property type="match status" value="1"/>
</dbReference>
<dbReference type="CDD" id="cd03300">
    <property type="entry name" value="ABC_PotA_N"/>
    <property type="match status" value="1"/>
</dbReference>
<dbReference type="Gene3D" id="2.40.50.100">
    <property type="match status" value="1"/>
</dbReference>
<dbReference type="Gene3D" id="3.40.50.300">
    <property type="entry name" value="P-loop containing nucleotide triphosphate hydrolases"/>
    <property type="match status" value="1"/>
</dbReference>
<evidence type="ECO:0000259" key="8">
    <source>
        <dbReference type="PROSITE" id="PS50893"/>
    </source>
</evidence>
<dbReference type="EC" id="7.6.2.11" evidence="7"/>
<gene>
    <name evidence="7" type="primary">potA</name>
    <name evidence="9" type="ORF">IAG03_09215</name>
</gene>
<evidence type="ECO:0000313" key="9">
    <source>
        <dbReference type="EMBL" id="MBC8534167.1"/>
    </source>
</evidence>
<dbReference type="InterPro" id="IPR005893">
    <property type="entry name" value="PotA-like"/>
</dbReference>
<comment type="subunit">
    <text evidence="7">The complex is composed of two ATP-binding proteins (PotA), two transmembrane proteins (PotB and PotC) and a solute-binding protein (PotD).</text>
</comment>
<dbReference type="AlphaFoldDB" id="A0A926HNF7"/>
<dbReference type="GO" id="GO:0016887">
    <property type="term" value="F:ATP hydrolysis activity"/>
    <property type="evidence" value="ECO:0007669"/>
    <property type="project" value="InterPro"/>
</dbReference>
<keyword evidence="10" id="KW-1185">Reference proteome</keyword>
<name>A0A926HNF7_9FIRM</name>
<dbReference type="GO" id="GO:0043190">
    <property type="term" value="C:ATP-binding cassette (ABC) transporter complex"/>
    <property type="evidence" value="ECO:0007669"/>
    <property type="project" value="InterPro"/>
</dbReference>
<dbReference type="FunFam" id="3.40.50.300:FF:000133">
    <property type="entry name" value="Spermidine/putrescine import ATP-binding protein PotA"/>
    <property type="match status" value="1"/>
</dbReference>
<dbReference type="Proteomes" id="UP000651482">
    <property type="component" value="Unassembled WGS sequence"/>
</dbReference>
<evidence type="ECO:0000256" key="7">
    <source>
        <dbReference type="RuleBase" id="RU364083"/>
    </source>
</evidence>
<dbReference type="InterPro" id="IPR003439">
    <property type="entry name" value="ABC_transporter-like_ATP-bd"/>
</dbReference>
<dbReference type="NCBIfam" id="NF043075">
    <property type="entry name" value="MMSYN1_0197"/>
    <property type="match status" value="1"/>
</dbReference>
<dbReference type="Pfam" id="PF08402">
    <property type="entry name" value="TOBE_2"/>
    <property type="match status" value="1"/>
</dbReference>
<evidence type="ECO:0000256" key="6">
    <source>
        <dbReference type="ARBA" id="ARBA00023136"/>
    </source>
</evidence>
<dbReference type="SMART" id="SM00382">
    <property type="entry name" value="AAA"/>
    <property type="match status" value="1"/>
</dbReference>
<keyword evidence="5 7" id="KW-1278">Translocase</keyword>
<evidence type="ECO:0000256" key="4">
    <source>
        <dbReference type="ARBA" id="ARBA00022840"/>
    </source>
</evidence>
<dbReference type="NCBIfam" id="TIGR01187">
    <property type="entry name" value="potA"/>
    <property type="match status" value="1"/>
</dbReference>
<dbReference type="PROSITE" id="PS00211">
    <property type="entry name" value="ABC_TRANSPORTER_1"/>
    <property type="match status" value="1"/>
</dbReference>
<comment type="function">
    <text evidence="7">Part of the ABC transporter complex PotABCD involved in spermidine/putrescine import. Responsible for energy coupling to the transport system.</text>
</comment>
<keyword evidence="6 7" id="KW-0472">Membrane</keyword>
<comment type="catalytic activity">
    <reaction evidence="7">
        <text>ATP + H2O + polyamine-[polyamine-binding protein]Side 1 = ADP + phosphate + polyamineSide 2 + [polyamine-binding protein]Side 1.</text>
        <dbReference type="EC" id="7.6.2.11"/>
    </reaction>
</comment>
<organism evidence="9 10">
    <name type="scientific">Yeguia hominis</name>
    <dbReference type="NCBI Taxonomy" id="2763662"/>
    <lineage>
        <taxon>Bacteria</taxon>
        <taxon>Bacillati</taxon>
        <taxon>Bacillota</taxon>
        <taxon>Clostridia</taxon>
        <taxon>Eubacteriales</taxon>
        <taxon>Yeguiaceae</taxon>
        <taxon>Yeguia</taxon>
    </lineage>
</organism>
<comment type="caution">
    <text evidence="9">The sequence shown here is derived from an EMBL/GenBank/DDBJ whole genome shotgun (WGS) entry which is preliminary data.</text>
</comment>
<keyword evidence="4 7" id="KW-0067">ATP-binding</keyword>
<dbReference type="InterPro" id="IPR008995">
    <property type="entry name" value="Mo/tungstate-bd_C_term_dom"/>
</dbReference>